<evidence type="ECO:0000256" key="4">
    <source>
        <dbReference type="ARBA" id="ARBA00023136"/>
    </source>
</evidence>
<feature type="transmembrane region" description="Helical" evidence="5">
    <location>
        <begin position="12"/>
        <end position="32"/>
    </location>
</feature>
<reference evidence="7" key="2">
    <citation type="submission" date="2014-09" db="EMBL/GenBank/DDBJ databases">
        <authorList>
            <consortium name="NBRP consortium"/>
            <person name="Sawabe T."/>
            <person name="Meirelles P."/>
            <person name="Nakanishi M."/>
            <person name="Sayaka M."/>
            <person name="Hattori M."/>
            <person name="Ohkuma M."/>
        </authorList>
    </citation>
    <scope>NUCLEOTIDE SEQUENCE [LARGE SCALE GENOMIC DNA]</scope>
    <source>
        <strain evidence="7">JCM 19239</strain>
    </source>
</reference>
<dbReference type="PANTHER" id="PTHR36985">
    <property type="entry name" value="TRANSLOCATION AND ASSEMBLY MODULE SUBUNIT TAMB"/>
    <property type="match status" value="1"/>
</dbReference>
<accession>A0ABQ0JFB9</accession>
<name>A0ABQ0JFB9_9VIBR</name>
<dbReference type="PANTHER" id="PTHR36985:SF1">
    <property type="entry name" value="TRANSLOCATION AND ASSEMBLY MODULE SUBUNIT TAMB"/>
    <property type="match status" value="1"/>
</dbReference>
<evidence type="ECO:0000256" key="3">
    <source>
        <dbReference type="ARBA" id="ARBA00022989"/>
    </source>
</evidence>
<reference evidence="7" key="1">
    <citation type="submission" date="2014-09" db="EMBL/GenBank/DDBJ databases">
        <title>Vibrio variabilis JCM 19239. (C206) whole genome shotgun sequence.</title>
        <authorList>
            <person name="Sawabe T."/>
            <person name="Meirelles P."/>
            <person name="Nakanishi M."/>
            <person name="Sayaka M."/>
            <person name="Hattori M."/>
            <person name="Ohkuma M."/>
        </authorList>
    </citation>
    <scope>NUCLEOTIDE SEQUENCE [LARGE SCALE GENOMIC DNA]</scope>
    <source>
        <strain evidence="7">JCM 19239</strain>
    </source>
</reference>
<proteinExistence type="predicted"/>
<keyword evidence="7" id="KW-1185">Reference proteome</keyword>
<evidence type="ECO:0000313" key="6">
    <source>
        <dbReference type="EMBL" id="GAL27444.1"/>
    </source>
</evidence>
<evidence type="ECO:0000256" key="2">
    <source>
        <dbReference type="ARBA" id="ARBA00022692"/>
    </source>
</evidence>
<sequence>MMSKVWRVTKWCSIGLVTLILLIIATIGFALFTNAGLNTVLWGVNKALPQLEVGETQGALFPRFTLNDVKFVDESLFIDLDAKSLTLAVDLNCLSDPRVCVNELAIQGLDFKMPEVAPSEPSPEPSEPLTKISLPIPVAIGRVSFDDIKLDILGTQVSWDSFTTSLAMTGSNLTVGDTRLVTPIVKLPESEGEPEPTPPETDDTPQAIELPEVLIPLFVNIAGLEIVDFKLEQEEPVIVDRLKLIGRAGEHDVRVTNLELEMPMVDASLNGDITLNQGYPSICCSMLI</sequence>
<organism evidence="6 7">
    <name type="scientific">Vibrio variabilis</name>
    <dbReference type="NCBI Taxonomy" id="990271"/>
    <lineage>
        <taxon>Bacteria</taxon>
        <taxon>Pseudomonadati</taxon>
        <taxon>Pseudomonadota</taxon>
        <taxon>Gammaproteobacteria</taxon>
        <taxon>Vibrionales</taxon>
        <taxon>Vibrionaceae</taxon>
        <taxon>Vibrio</taxon>
    </lineage>
</organism>
<keyword evidence="4 5" id="KW-0472">Membrane</keyword>
<evidence type="ECO:0000256" key="1">
    <source>
        <dbReference type="ARBA" id="ARBA00004167"/>
    </source>
</evidence>
<protein>
    <submittedName>
        <fullName evidence="6">Uncharacterized protein YtfN</fullName>
    </submittedName>
</protein>
<dbReference type="EMBL" id="BBMS01000029">
    <property type="protein sequence ID" value="GAL27444.1"/>
    <property type="molecule type" value="Genomic_DNA"/>
</dbReference>
<dbReference type="Proteomes" id="UP000029223">
    <property type="component" value="Unassembled WGS sequence"/>
</dbReference>
<gene>
    <name evidence="6" type="ORF">JCM19239_5644</name>
</gene>
<evidence type="ECO:0000313" key="7">
    <source>
        <dbReference type="Proteomes" id="UP000029223"/>
    </source>
</evidence>
<comment type="caution">
    <text evidence="6">The sequence shown here is derived from an EMBL/GenBank/DDBJ whole genome shotgun (WGS) entry which is preliminary data.</text>
</comment>
<keyword evidence="3 5" id="KW-1133">Transmembrane helix</keyword>
<keyword evidence="2 5" id="KW-0812">Transmembrane</keyword>
<comment type="subcellular location">
    <subcellularLocation>
        <location evidence="1">Membrane</location>
        <topology evidence="1">Single-pass membrane protein</topology>
    </subcellularLocation>
</comment>
<evidence type="ECO:0000256" key="5">
    <source>
        <dbReference type="SAM" id="Phobius"/>
    </source>
</evidence>